<evidence type="ECO:0000313" key="2">
    <source>
        <dbReference type="EMBL" id="KAJ1147334.1"/>
    </source>
</evidence>
<protein>
    <submittedName>
        <fullName evidence="2">Uncharacterized protein</fullName>
    </submittedName>
</protein>
<sequence length="373" mass="39887">MWAPSLLLCSGPQTFGSLCGYRPCSCARDLRLLVLSVGTAIAPVPGTSDSWFSLLALPLLLCPGPQTLGSLYGHRPCSCARDLRLLVLSVGTAIVPVPGTSDSWFSLWALPSFLCPGPQTLGSLCGHCHCSCARDLRLLVLSVGTVPAPVPRTSDSWFSMWAPSLLLCSGPQTFGSLCGYRPCSCARDLRLLVLSVGTAIAPVPGTSDSWFSLLALPLLLCPGPQTLGSLYGHRPCSCARDLRLLVLSVGTAIVPVPGTSDSWFSLWALPSFLIYAARHARKRLRGTLEDGYHATLPGSACLEEYWIAVRPVWEAFWGSASVMREVPAYPGVSSLRSPSLECKECPPGVTEERPTGVSTRNDRGATDRSVNQE</sequence>
<dbReference type="Proteomes" id="UP001066276">
    <property type="component" value="Chromosome 5"/>
</dbReference>
<feature type="compositionally biased region" description="Basic and acidic residues" evidence="1">
    <location>
        <begin position="350"/>
        <end position="366"/>
    </location>
</feature>
<dbReference type="AlphaFoldDB" id="A0AAV7R820"/>
<keyword evidence="3" id="KW-1185">Reference proteome</keyword>
<name>A0AAV7R820_PLEWA</name>
<accession>A0AAV7R820</accession>
<feature type="region of interest" description="Disordered" evidence="1">
    <location>
        <begin position="333"/>
        <end position="373"/>
    </location>
</feature>
<organism evidence="2 3">
    <name type="scientific">Pleurodeles waltl</name>
    <name type="common">Iberian ribbed newt</name>
    <dbReference type="NCBI Taxonomy" id="8319"/>
    <lineage>
        <taxon>Eukaryota</taxon>
        <taxon>Metazoa</taxon>
        <taxon>Chordata</taxon>
        <taxon>Craniata</taxon>
        <taxon>Vertebrata</taxon>
        <taxon>Euteleostomi</taxon>
        <taxon>Amphibia</taxon>
        <taxon>Batrachia</taxon>
        <taxon>Caudata</taxon>
        <taxon>Salamandroidea</taxon>
        <taxon>Salamandridae</taxon>
        <taxon>Pleurodelinae</taxon>
        <taxon>Pleurodeles</taxon>
    </lineage>
</organism>
<proteinExistence type="predicted"/>
<evidence type="ECO:0000313" key="3">
    <source>
        <dbReference type="Proteomes" id="UP001066276"/>
    </source>
</evidence>
<comment type="caution">
    <text evidence="2">The sequence shown here is derived from an EMBL/GenBank/DDBJ whole genome shotgun (WGS) entry which is preliminary data.</text>
</comment>
<evidence type="ECO:0000256" key="1">
    <source>
        <dbReference type="SAM" id="MobiDB-lite"/>
    </source>
</evidence>
<gene>
    <name evidence="2" type="ORF">NDU88_000215</name>
</gene>
<dbReference type="EMBL" id="JANPWB010000009">
    <property type="protein sequence ID" value="KAJ1147334.1"/>
    <property type="molecule type" value="Genomic_DNA"/>
</dbReference>
<reference evidence="2" key="1">
    <citation type="journal article" date="2022" name="bioRxiv">
        <title>Sequencing and chromosome-scale assembly of the giantPleurodeles waltlgenome.</title>
        <authorList>
            <person name="Brown T."/>
            <person name="Elewa A."/>
            <person name="Iarovenko S."/>
            <person name="Subramanian E."/>
            <person name="Araus A.J."/>
            <person name="Petzold A."/>
            <person name="Susuki M."/>
            <person name="Suzuki K.-i.T."/>
            <person name="Hayashi T."/>
            <person name="Toyoda A."/>
            <person name="Oliveira C."/>
            <person name="Osipova E."/>
            <person name="Leigh N.D."/>
            <person name="Simon A."/>
            <person name="Yun M.H."/>
        </authorList>
    </citation>
    <scope>NUCLEOTIDE SEQUENCE</scope>
    <source>
        <strain evidence="2">20211129_DDA</strain>
        <tissue evidence="2">Liver</tissue>
    </source>
</reference>